<evidence type="ECO:0000256" key="6">
    <source>
        <dbReference type="ARBA" id="ARBA00023186"/>
    </source>
</evidence>
<evidence type="ECO:0000256" key="1">
    <source>
        <dbReference type="ARBA" id="ARBA00004496"/>
    </source>
</evidence>
<evidence type="ECO:0000256" key="12">
    <source>
        <dbReference type="RuleBase" id="RU004478"/>
    </source>
</evidence>
<dbReference type="InterPro" id="IPR000740">
    <property type="entry name" value="GrpE"/>
</dbReference>
<dbReference type="PRINTS" id="PR00773">
    <property type="entry name" value="GRPEPROTEIN"/>
</dbReference>
<dbReference type="GO" id="GO:0005829">
    <property type="term" value="C:cytosol"/>
    <property type="evidence" value="ECO:0007669"/>
    <property type="project" value="TreeGrafter"/>
</dbReference>
<dbReference type="PROSITE" id="PS01071">
    <property type="entry name" value="GRPE"/>
    <property type="match status" value="1"/>
</dbReference>
<feature type="coiled-coil region" evidence="13">
    <location>
        <begin position="44"/>
        <end position="78"/>
    </location>
</feature>
<dbReference type="InterPro" id="IPR013805">
    <property type="entry name" value="GrpE_CC"/>
</dbReference>
<evidence type="ECO:0000256" key="14">
    <source>
        <dbReference type="SAM" id="MobiDB-lite"/>
    </source>
</evidence>
<evidence type="ECO:0000256" key="11">
    <source>
        <dbReference type="RuleBase" id="RU000639"/>
    </source>
</evidence>
<dbReference type="GO" id="GO:0051082">
    <property type="term" value="F:unfolded protein binding"/>
    <property type="evidence" value="ECO:0007669"/>
    <property type="project" value="TreeGrafter"/>
</dbReference>
<evidence type="ECO:0000313" key="16">
    <source>
        <dbReference type="Proteomes" id="UP000235116"/>
    </source>
</evidence>
<dbReference type="PANTHER" id="PTHR21237">
    <property type="entry name" value="GRPE PROTEIN"/>
    <property type="match status" value="1"/>
</dbReference>
<keyword evidence="13" id="KW-0175">Coiled coil</keyword>
<keyword evidence="16" id="KW-1185">Reference proteome</keyword>
<dbReference type="HAMAP" id="MF_01151">
    <property type="entry name" value="GrpE"/>
    <property type="match status" value="1"/>
</dbReference>
<comment type="function">
    <text evidence="7 10 11">Participates actively in the response to hyperosmotic and heat shock by preventing the aggregation of stress-denatured proteins, in association with DnaK and GrpE. It is the nucleotide exchange factor for DnaK and may function as a thermosensor. Unfolded proteins bind initially to DnaJ; upon interaction with the DnaJ-bound protein, DnaK hydrolyzes its bound ATP, resulting in the formation of a stable complex. GrpE releases ADP from DnaK; ATP binding to DnaK triggers the release of the substrate protein, thus completing the reaction cycle. Several rounds of ATP-dependent interactions between DnaJ, DnaK and GrpE are required for fully efficient folding.</text>
</comment>
<gene>
    <name evidence="10" type="primary">grpE</name>
    <name evidence="15" type="ORF">Kalk_06930</name>
</gene>
<keyword evidence="5 10" id="KW-0346">Stress response</keyword>
<dbReference type="FunFam" id="2.30.22.10:FF:000001">
    <property type="entry name" value="Protein GrpE"/>
    <property type="match status" value="1"/>
</dbReference>
<evidence type="ECO:0000256" key="4">
    <source>
        <dbReference type="ARBA" id="ARBA00022490"/>
    </source>
</evidence>
<dbReference type="GO" id="GO:0000774">
    <property type="term" value="F:adenyl-nucleotide exchange factor activity"/>
    <property type="evidence" value="ECO:0007669"/>
    <property type="project" value="InterPro"/>
</dbReference>
<evidence type="ECO:0000256" key="8">
    <source>
        <dbReference type="ARBA" id="ARBA00072274"/>
    </source>
</evidence>
<dbReference type="CDD" id="cd00446">
    <property type="entry name" value="GrpE"/>
    <property type="match status" value="1"/>
</dbReference>
<dbReference type="GO" id="GO:0051087">
    <property type="term" value="F:protein-folding chaperone binding"/>
    <property type="evidence" value="ECO:0007669"/>
    <property type="project" value="InterPro"/>
</dbReference>
<dbReference type="PANTHER" id="PTHR21237:SF23">
    <property type="entry name" value="GRPE PROTEIN HOMOLOG, MITOCHONDRIAL"/>
    <property type="match status" value="1"/>
</dbReference>
<dbReference type="InterPro" id="IPR009012">
    <property type="entry name" value="GrpE_head"/>
</dbReference>
<dbReference type="OrthoDB" id="9789811at2"/>
<feature type="compositionally biased region" description="Low complexity" evidence="14">
    <location>
        <begin position="18"/>
        <end position="30"/>
    </location>
</feature>
<evidence type="ECO:0000256" key="2">
    <source>
        <dbReference type="ARBA" id="ARBA00009054"/>
    </source>
</evidence>
<dbReference type="KEGG" id="kak:Kalk_06930"/>
<dbReference type="RefSeq" id="WP_101893495.1">
    <property type="nucleotide sequence ID" value="NZ_CP022684.1"/>
</dbReference>
<evidence type="ECO:0000256" key="13">
    <source>
        <dbReference type="SAM" id="Coils"/>
    </source>
</evidence>
<comment type="similarity">
    <text evidence="2 10 12">Belongs to the GrpE family.</text>
</comment>
<evidence type="ECO:0000256" key="9">
    <source>
        <dbReference type="ARBA" id="ARBA00076414"/>
    </source>
</evidence>
<organism evidence="15 16">
    <name type="scientific">Ketobacter alkanivorans</name>
    <dbReference type="NCBI Taxonomy" id="1917421"/>
    <lineage>
        <taxon>Bacteria</taxon>
        <taxon>Pseudomonadati</taxon>
        <taxon>Pseudomonadota</taxon>
        <taxon>Gammaproteobacteria</taxon>
        <taxon>Pseudomonadales</taxon>
        <taxon>Ketobacteraceae</taxon>
        <taxon>Ketobacter</taxon>
    </lineage>
</organism>
<dbReference type="NCBIfam" id="NF010737">
    <property type="entry name" value="PRK14139.1"/>
    <property type="match status" value="1"/>
</dbReference>
<dbReference type="AlphaFoldDB" id="A0A2K9LIH5"/>
<feature type="region of interest" description="Disordered" evidence="14">
    <location>
        <begin position="1"/>
        <end position="40"/>
    </location>
</feature>
<dbReference type="GO" id="GO:0042803">
    <property type="term" value="F:protein homodimerization activity"/>
    <property type="evidence" value="ECO:0007669"/>
    <property type="project" value="InterPro"/>
</dbReference>
<evidence type="ECO:0000313" key="15">
    <source>
        <dbReference type="EMBL" id="AUM12159.1"/>
    </source>
</evidence>
<accession>A0A2K9LIH5</accession>
<protein>
    <recommendedName>
        <fullName evidence="8 10">Protein GrpE</fullName>
    </recommendedName>
    <alternativeName>
        <fullName evidence="9 10">HSP-70 cofactor</fullName>
    </alternativeName>
</protein>
<sequence length="200" mass="22041">MSNDEATRPQEPQEEEQIQAAEPEAVEQAADSAEATENLEAPTVESLLEEVAALQAKINDQSESVLRAQAEMQNVRRRAERDVENAHKFALDKFSSDLLPVIDSLERALDAADNLEDEVVKGMRDGVELTLKMFVDTLSKHGVEQICPMGEPFNPELHQAMSMVPNPDMEPNSVMAVMQKGYVLKGRLVRPAMVVVSKAG</sequence>
<dbReference type="NCBIfam" id="NF010749">
    <property type="entry name" value="PRK14151.1"/>
    <property type="match status" value="1"/>
</dbReference>
<reference evidence="16" key="1">
    <citation type="submission" date="2017-08" db="EMBL/GenBank/DDBJ databases">
        <title>Direct submision.</title>
        <authorList>
            <person name="Kim S.-J."/>
            <person name="Rhee S.-K."/>
        </authorList>
    </citation>
    <scope>NUCLEOTIDE SEQUENCE [LARGE SCALE GENOMIC DNA]</scope>
    <source>
        <strain evidence="16">GI5</strain>
    </source>
</reference>
<dbReference type="Proteomes" id="UP000235116">
    <property type="component" value="Chromosome"/>
</dbReference>
<dbReference type="SUPFAM" id="SSF51064">
    <property type="entry name" value="Head domain of nucleotide exchange factor GrpE"/>
    <property type="match status" value="1"/>
</dbReference>
<dbReference type="Pfam" id="PF01025">
    <property type="entry name" value="GrpE"/>
    <property type="match status" value="1"/>
</dbReference>
<name>A0A2K9LIH5_9GAMM</name>
<comment type="subunit">
    <text evidence="3 10">Homodimer.</text>
</comment>
<keyword evidence="4 10" id="KW-0963">Cytoplasm</keyword>
<evidence type="ECO:0000256" key="7">
    <source>
        <dbReference type="ARBA" id="ARBA00053401"/>
    </source>
</evidence>
<dbReference type="Gene3D" id="2.30.22.10">
    <property type="entry name" value="Head domain of nucleotide exchange factor GrpE"/>
    <property type="match status" value="1"/>
</dbReference>
<dbReference type="EMBL" id="CP022684">
    <property type="protein sequence ID" value="AUM12159.1"/>
    <property type="molecule type" value="Genomic_DNA"/>
</dbReference>
<evidence type="ECO:0000256" key="10">
    <source>
        <dbReference type="HAMAP-Rule" id="MF_01151"/>
    </source>
</evidence>
<proteinExistence type="inferred from homology"/>
<dbReference type="NCBIfam" id="NF010748">
    <property type="entry name" value="PRK14150.1"/>
    <property type="match status" value="1"/>
</dbReference>
<evidence type="ECO:0000256" key="3">
    <source>
        <dbReference type="ARBA" id="ARBA00011738"/>
    </source>
</evidence>
<dbReference type="GO" id="GO:0006457">
    <property type="term" value="P:protein folding"/>
    <property type="evidence" value="ECO:0007669"/>
    <property type="project" value="InterPro"/>
</dbReference>
<dbReference type="NCBIfam" id="NF010738">
    <property type="entry name" value="PRK14140.1"/>
    <property type="match status" value="1"/>
</dbReference>
<keyword evidence="6 10" id="KW-0143">Chaperone</keyword>
<comment type="subcellular location">
    <subcellularLocation>
        <location evidence="1 10">Cytoplasm</location>
    </subcellularLocation>
</comment>
<dbReference type="SUPFAM" id="SSF58014">
    <property type="entry name" value="Coiled-coil domain of nucleotide exchange factor GrpE"/>
    <property type="match status" value="1"/>
</dbReference>
<evidence type="ECO:0000256" key="5">
    <source>
        <dbReference type="ARBA" id="ARBA00023016"/>
    </source>
</evidence>
<dbReference type="Gene3D" id="3.90.20.20">
    <property type="match status" value="1"/>
</dbReference>